<gene>
    <name evidence="2" type="ORF">ACFQH5_11230</name>
</gene>
<name>A0ABW2EZQ4_9GAMM</name>
<organism evidence="2 3">
    <name type="scientific">Halomonas salifodinae</name>
    <dbReference type="NCBI Taxonomy" id="438745"/>
    <lineage>
        <taxon>Bacteria</taxon>
        <taxon>Pseudomonadati</taxon>
        <taxon>Pseudomonadota</taxon>
        <taxon>Gammaproteobacteria</taxon>
        <taxon>Oceanospirillales</taxon>
        <taxon>Halomonadaceae</taxon>
        <taxon>Halomonas</taxon>
    </lineage>
</organism>
<feature type="domain" description="Transglycosylase SLT" evidence="1">
    <location>
        <begin position="281"/>
        <end position="379"/>
    </location>
</feature>
<keyword evidence="3" id="KW-1185">Reference proteome</keyword>
<reference evidence="3" key="1">
    <citation type="journal article" date="2019" name="Int. J. Syst. Evol. Microbiol.">
        <title>The Global Catalogue of Microorganisms (GCM) 10K type strain sequencing project: providing services to taxonomists for standard genome sequencing and annotation.</title>
        <authorList>
            <consortium name="The Broad Institute Genomics Platform"/>
            <consortium name="The Broad Institute Genome Sequencing Center for Infectious Disease"/>
            <person name="Wu L."/>
            <person name="Ma J."/>
        </authorList>
    </citation>
    <scope>NUCLEOTIDE SEQUENCE [LARGE SCALE GENOMIC DNA]</scope>
    <source>
        <strain evidence="3">CGMCC 1.13666</strain>
    </source>
</reference>
<protein>
    <submittedName>
        <fullName evidence="2">Transglycosylase SLT domain-containing protein</fullName>
    </submittedName>
</protein>
<evidence type="ECO:0000313" key="3">
    <source>
        <dbReference type="Proteomes" id="UP001596411"/>
    </source>
</evidence>
<accession>A0ABW2EZQ4</accession>
<dbReference type="CDD" id="cd00254">
    <property type="entry name" value="LT-like"/>
    <property type="match status" value="1"/>
</dbReference>
<dbReference type="Gene3D" id="1.10.530.10">
    <property type="match status" value="1"/>
</dbReference>
<evidence type="ECO:0000259" key="1">
    <source>
        <dbReference type="Pfam" id="PF01464"/>
    </source>
</evidence>
<dbReference type="Pfam" id="PF01464">
    <property type="entry name" value="SLT"/>
    <property type="match status" value="1"/>
</dbReference>
<dbReference type="Proteomes" id="UP001596411">
    <property type="component" value="Unassembled WGS sequence"/>
</dbReference>
<sequence>MAGEYLDELLVKLGLETDAQSFRQANSLFAGVTRAAWGFSAAISAGLGGAALTTRLAKSRHAFAAQADALGLSAEAADRLGFALEQAGGSADNALNVLQTMRDLRDQAAYGEGELFGAGMFGIDVDRIITAQDEMAALLELSRQFQGLSDVERNRALDQLGISGTGIQNLLRGGPDVFGEQLALAAELRTLTEEEVRLSRQLNQSMGELSRAMDELNDNLVTGLGPHLVDAIDAFTGILTGNIPNAPPGEGAFVRGADGGADLRARQRDTSSVSNEISGMTLLEAIAQVESGGRHRDASGRLITSPLGAQGMYQIIPSTGRDPGYGVMPLQNNTQAEHERFAQDYLGALAREFESEELATIAYNAGPGTLERWLSESDDWRESARRDLQSDVDHMRYVASQALEYELKVEGVMGRELRGGTIHQTNHFHIQSNDPDAVGREVDRRISHLSQQSSRDLQNGVD</sequence>
<dbReference type="EMBL" id="JBHSZP010000018">
    <property type="protein sequence ID" value="MFC7090117.1"/>
    <property type="molecule type" value="Genomic_DNA"/>
</dbReference>
<dbReference type="RefSeq" id="WP_346063587.1">
    <property type="nucleotide sequence ID" value="NZ_BAAADR010000018.1"/>
</dbReference>
<dbReference type="InterPro" id="IPR008258">
    <property type="entry name" value="Transglycosylase_SLT_dom_1"/>
</dbReference>
<dbReference type="InterPro" id="IPR023346">
    <property type="entry name" value="Lysozyme-like_dom_sf"/>
</dbReference>
<comment type="caution">
    <text evidence="2">The sequence shown here is derived from an EMBL/GenBank/DDBJ whole genome shotgun (WGS) entry which is preliminary data.</text>
</comment>
<evidence type="ECO:0000313" key="2">
    <source>
        <dbReference type="EMBL" id="MFC7090117.1"/>
    </source>
</evidence>
<proteinExistence type="predicted"/>
<dbReference type="SUPFAM" id="SSF53955">
    <property type="entry name" value="Lysozyme-like"/>
    <property type="match status" value="1"/>
</dbReference>